<dbReference type="RefSeq" id="WP_133564150.1">
    <property type="nucleotide sequence ID" value="NZ_SNZA01000005.1"/>
</dbReference>
<comment type="caution">
    <text evidence="1">The sequence shown here is derived from an EMBL/GenBank/DDBJ whole genome shotgun (WGS) entry which is preliminary data.</text>
</comment>
<proteinExistence type="predicted"/>
<sequence>MKATLGQESWQHIVHHSESLRVYEIQLSMNEHANHNVTFPYDSLVTVTDGQIFLESEGEETSLKANQAAWLSHEQALKCVAVSDIVRLFIVVFVGQTKREKKKCERFASGTEHKHKLNSGITYWTVENKEFGKIEWIMLPAQHKEADYYFKSSEQFILPLNYDSALSITFDQKNAQVIPKSGIVVTKGTSRSLFNRSSKPITYLSITTPYPSKSRVIKVHDHSKA</sequence>
<dbReference type="EMBL" id="SNZA01000005">
    <property type="protein sequence ID" value="TDR06799.1"/>
    <property type="molecule type" value="Genomic_DNA"/>
</dbReference>
<dbReference type="AlphaFoldDB" id="A0A4R6X3Y9"/>
<accession>A0A4R6X3Y9</accession>
<organism evidence="1 2">
    <name type="scientific">Marinomonas communis</name>
    <dbReference type="NCBI Taxonomy" id="28254"/>
    <lineage>
        <taxon>Bacteria</taxon>
        <taxon>Pseudomonadati</taxon>
        <taxon>Pseudomonadota</taxon>
        <taxon>Gammaproteobacteria</taxon>
        <taxon>Oceanospirillales</taxon>
        <taxon>Oceanospirillaceae</taxon>
        <taxon>Marinomonas</taxon>
    </lineage>
</organism>
<evidence type="ECO:0000313" key="2">
    <source>
        <dbReference type="Proteomes" id="UP000295729"/>
    </source>
</evidence>
<dbReference type="Proteomes" id="UP000295729">
    <property type="component" value="Unassembled WGS sequence"/>
</dbReference>
<keyword evidence="2" id="KW-1185">Reference proteome</keyword>
<gene>
    <name evidence="1" type="ORF">C8D85_2986</name>
</gene>
<evidence type="ECO:0000313" key="1">
    <source>
        <dbReference type="EMBL" id="TDR06799.1"/>
    </source>
</evidence>
<reference evidence="1 2" key="1">
    <citation type="submission" date="2019-03" db="EMBL/GenBank/DDBJ databases">
        <title>Genomic Encyclopedia of Type Strains, Phase IV (KMG-IV): sequencing the most valuable type-strain genomes for metagenomic binning, comparative biology and taxonomic classification.</title>
        <authorList>
            <person name="Goeker M."/>
        </authorList>
    </citation>
    <scope>NUCLEOTIDE SEQUENCE [LARGE SCALE GENOMIC DNA]</scope>
    <source>
        <strain evidence="1 2">DSM 5604</strain>
    </source>
</reference>
<name>A0A4R6X3Y9_9GAMM</name>
<dbReference type="OrthoDB" id="6104526at2"/>
<protein>
    <submittedName>
        <fullName evidence="1">Uncharacterized protein</fullName>
    </submittedName>
</protein>